<keyword evidence="2" id="KW-1185">Reference proteome</keyword>
<dbReference type="PATRIC" id="fig|864069.3.peg.3264"/>
<accession>I4YR73</accession>
<evidence type="ECO:0000313" key="1">
    <source>
        <dbReference type="EMBL" id="EIM26465.1"/>
    </source>
</evidence>
<dbReference type="AlphaFoldDB" id="I4YR73"/>
<name>I4YR73_9HYPH</name>
<dbReference type="EMBL" id="JH660645">
    <property type="protein sequence ID" value="EIM26465.1"/>
    <property type="molecule type" value="Genomic_DNA"/>
</dbReference>
<organism evidence="1 2">
    <name type="scientific">Microvirga lotononidis</name>
    <dbReference type="NCBI Taxonomy" id="864069"/>
    <lineage>
        <taxon>Bacteria</taxon>
        <taxon>Pseudomonadati</taxon>
        <taxon>Pseudomonadota</taxon>
        <taxon>Alphaproteobacteria</taxon>
        <taxon>Hyphomicrobiales</taxon>
        <taxon>Methylobacteriaceae</taxon>
        <taxon>Microvirga</taxon>
    </lineage>
</organism>
<protein>
    <recommendedName>
        <fullName evidence="3">Response regulatory domain-containing protein</fullName>
    </recommendedName>
</protein>
<gene>
    <name evidence="1" type="ORF">MicloDRAFT_00030140</name>
</gene>
<dbReference type="HOGENOM" id="CLU_1862884_0_0_5"/>
<evidence type="ECO:0000313" key="2">
    <source>
        <dbReference type="Proteomes" id="UP000003947"/>
    </source>
</evidence>
<proteinExistence type="predicted"/>
<dbReference type="STRING" id="864069.MicloDRAFT_00030140"/>
<dbReference type="Proteomes" id="UP000003947">
    <property type="component" value="Unassembled WGS sequence"/>
</dbReference>
<evidence type="ECO:0008006" key="3">
    <source>
        <dbReference type="Google" id="ProtNLM"/>
    </source>
</evidence>
<sequence length="137" mass="15506">MISSKQERILIVGDNSLFLERIALELRPENFVVIATESGLYAFQIMRICSRPIDWLFTRASLFGPIDERILADEFHGRRSNRPAVIASSHMRVSSQGHIILDDPSPIAVPDAMRCIMTECHSHELPEYANPKERCAA</sequence>
<reference evidence="1 2" key="1">
    <citation type="submission" date="2012-02" db="EMBL/GenBank/DDBJ databases">
        <title>Improved High-Quality Draft sequence of Microvirga sp. WSM3557.</title>
        <authorList>
            <consortium name="US DOE Joint Genome Institute"/>
            <person name="Lucas S."/>
            <person name="Han J."/>
            <person name="Lapidus A."/>
            <person name="Cheng J.-F."/>
            <person name="Goodwin L."/>
            <person name="Pitluck S."/>
            <person name="Peters L."/>
            <person name="Zhang X."/>
            <person name="Detter J.C."/>
            <person name="Han C."/>
            <person name="Tapia R."/>
            <person name="Land M."/>
            <person name="Hauser L."/>
            <person name="Kyrpides N."/>
            <person name="Ivanova N."/>
            <person name="Pagani I."/>
            <person name="Brau L."/>
            <person name="Yates R."/>
            <person name="O'Hara G."/>
            <person name="Rui T."/>
            <person name="Howieson J."/>
            <person name="Reeve W."/>
            <person name="Woyke T."/>
        </authorList>
    </citation>
    <scope>NUCLEOTIDE SEQUENCE [LARGE SCALE GENOMIC DNA]</scope>
    <source>
        <strain evidence="1 2">WSM3557</strain>
    </source>
</reference>